<dbReference type="OMA" id="EENDIFC"/>
<dbReference type="SUPFAM" id="SSF55729">
    <property type="entry name" value="Acyl-CoA N-acyltransferases (Nat)"/>
    <property type="match status" value="1"/>
</dbReference>
<gene>
    <name evidence="3" type="ORF">THAOC_19690</name>
</gene>
<feature type="chain" id="PRO_5003840798" description="N-acetyltransferase domain-containing protein" evidence="1">
    <location>
        <begin position="24"/>
        <end position="232"/>
    </location>
</feature>
<sequence length="232" mass="25146">MAMATSRRLRLVLVAVLTACSHSWVIEEVTTRRRALDVLVFQGSSATADEYATARRGSGGGVPAGEDDAIDALTDGFDDRGRFTGGGTPFYYEPQVYFIAAASGGGRDAPLERQRGVIGSVSAQLRRRSPLIAGGPCRRRGSSAPSVPMPTPHVYVADMLVHATARRLGVGGALLRAVSGYTRDWEVEMDERIPMVLSVDSDNGAARSLYEHFGFDYLEENDIFCVMVYNIH</sequence>
<dbReference type="InterPro" id="IPR016181">
    <property type="entry name" value="Acyl_CoA_acyltransferase"/>
</dbReference>
<keyword evidence="4" id="KW-1185">Reference proteome</keyword>
<accession>K0S421</accession>
<dbReference type="EMBL" id="AGNL01021714">
    <property type="protein sequence ID" value="EJK60030.1"/>
    <property type="molecule type" value="Genomic_DNA"/>
</dbReference>
<dbReference type="Pfam" id="PF00583">
    <property type="entry name" value="Acetyltransf_1"/>
    <property type="match status" value="1"/>
</dbReference>
<dbReference type="eggNOG" id="ENOG502T8XT">
    <property type="taxonomic scope" value="Eukaryota"/>
</dbReference>
<organism evidence="3 4">
    <name type="scientific">Thalassiosira oceanica</name>
    <name type="common">Marine diatom</name>
    <dbReference type="NCBI Taxonomy" id="159749"/>
    <lineage>
        <taxon>Eukaryota</taxon>
        <taxon>Sar</taxon>
        <taxon>Stramenopiles</taxon>
        <taxon>Ochrophyta</taxon>
        <taxon>Bacillariophyta</taxon>
        <taxon>Coscinodiscophyceae</taxon>
        <taxon>Thalassiosirophycidae</taxon>
        <taxon>Thalassiosirales</taxon>
        <taxon>Thalassiosiraceae</taxon>
        <taxon>Thalassiosira</taxon>
    </lineage>
</organism>
<dbReference type="PROSITE" id="PS51186">
    <property type="entry name" value="GNAT"/>
    <property type="match status" value="1"/>
</dbReference>
<dbReference type="InterPro" id="IPR000182">
    <property type="entry name" value="GNAT_dom"/>
</dbReference>
<proteinExistence type="predicted"/>
<evidence type="ECO:0000313" key="4">
    <source>
        <dbReference type="Proteomes" id="UP000266841"/>
    </source>
</evidence>
<dbReference type="Proteomes" id="UP000266841">
    <property type="component" value="Unassembled WGS sequence"/>
</dbReference>
<evidence type="ECO:0000313" key="3">
    <source>
        <dbReference type="EMBL" id="EJK60030.1"/>
    </source>
</evidence>
<evidence type="ECO:0000256" key="1">
    <source>
        <dbReference type="SAM" id="SignalP"/>
    </source>
</evidence>
<feature type="signal peptide" evidence="1">
    <location>
        <begin position="1"/>
        <end position="23"/>
    </location>
</feature>
<reference evidence="3 4" key="1">
    <citation type="journal article" date="2012" name="Genome Biol.">
        <title>Genome and low-iron response of an oceanic diatom adapted to chronic iron limitation.</title>
        <authorList>
            <person name="Lommer M."/>
            <person name="Specht M."/>
            <person name="Roy A.S."/>
            <person name="Kraemer L."/>
            <person name="Andreson R."/>
            <person name="Gutowska M.A."/>
            <person name="Wolf J."/>
            <person name="Bergner S.V."/>
            <person name="Schilhabel M.B."/>
            <person name="Klostermeier U.C."/>
            <person name="Beiko R.G."/>
            <person name="Rosenstiel P."/>
            <person name="Hippler M."/>
            <person name="Laroche J."/>
        </authorList>
    </citation>
    <scope>NUCLEOTIDE SEQUENCE [LARGE SCALE GENOMIC DNA]</scope>
    <source>
        <strain evidence="3 4">CCMP1005</strain>
    </source>
</reference>
<protein>
    <recommendedName>
        <fullName evidence="2">N-acetyltransferase domain-containing protein</fullName>
    </recommendedName>
</protein>
<dbReference type="OrthoDB" id="41532at2759"/>
<dbReference type="Gene3D" id="3.40.630.30">
    <property type="match status" value="1"/>
</dbReference>
<name>K0S421_THAOC</name>
<dbReference type="GO" id="GO:0016747">
    <property type="term" value="F:acyltransferase activity, transferring groups other than amino-acyl groups"/>
    <property type="evidence" value="ECO:0007669"/>
    <property type="project" value="InterPro"/>
</dbReference>
<evidence type="ECO:0000259" key="2">
    <source>
        <dbReference type="PROSITE" id="PS51186"/>
    </source>
</evidence>
<feature type="domain" description="N-acetyltransferase" evidence="2">
    <location>
        <begin position="149"/>
        <end position="232"/>
    </location>
</feature>
<comment type="caution">
    <text evidence="3">The sequence shown here is derived from an EMBL/GenBank/DDBJ whole genome shotgun (WGS) entry which is preliminary data.</text>
</comment>
<keyword evidence="1" id="KW-0732">Signal</keyword>
<dbReference type="AlphaFoldDB" id="K0S421"/>